<keyword evidence="11" id="KW-1185">Reference proteome</keyword>
<keyword evidence="1 8" id="KW-0723">Serine/threonine-protein kinase</keyword>
<name>A0AAU9I4K1_9CILI</name>
<feature type="binding site" evidence="7">
    <location>
        <position position="61"/>
    </location>
    <ligand>
        <name>ATP</name>
        <dbReference type="ChEBI" id="CHEBI:30616"/>
    </ligand>
</feature>
<sequence length="342" mass="39325">MGNICGHSIEKTSRPKSSSYLKYVENPIVHDFRILRPLGQGGFGKVFLVEQRSTKQTYALKCIEKLMLKQKHCQNKAVMERNILRDVESPFIVNLHYSFQTASKLCLVMDYMEGGTLFSLLQKQRKISEDQARYFAAQIVLGLEALHDHDIVHRDIKPENILLDEHGHVKLTDFNVSDKASSNSSSYSGTIEYIPPEVINHDIHNKQVDYWGLGVVLYEMLMGLPPFVALNKKLLVEKILTEEPRFGSSVSEDAKDLILRLLKKDPKERPSQISEIKSHKFFSGLDWDHLLEKSWEVPTNSKDLVRTAYISEISNDEDEVDDPEFDYDDFDYCRTQEVLKGL</sequence>
<evidence type="ECO:0000256" key="2">
    <source>
        <dbReference type="ARBA" id="ARBA00022553"/>
    </source>
</evidence>
<dbReference type="SMART" id="SM00220">
    <property type="entry name" value="S_TKc"/>
    <property type="match status" value="1"/>
</dbReference>
<dbReference type="InterPro" id="IPR000719">
    <property type="entry name" value="Prot_kinase_dom"/>
</dbReference>
<dbReference type="InterPro" id="IPR011009">
    <property type="entry name" value="Kinase-like_dom_sf"/>
</dbReference>
<dbReference type="Proteomes" id="UP001162131">
    <property type="component" value="Unassembled WGS sequence"/>
</dbReference>
<protein>
    <recommendedName>
        <fullName evidence="9">Protein kinase domain-containing protein</fullName>
    </recommendedName>
</protein>
<dbReference type="PROSITE" id="PS00108">
    <property type="entry name" value="PROTEIN_KINASE_ST"/>
    <property type="match status" value="1"/>
</dbReference>
<comment type="similarity">
    <text evidence="8">Belongs to the protein kinase superfamily.</text>
</comment>
<keyword evidence="5" id="KW-0418">Kinase</keyword>
<dbReference type="FunFam" id="1.10.510.10:FF:000210">
    <property type="entry name" value="Non-specific serine/threonine protein kinase"/>
    <property type="match status" value="1"/>
</dbReference>
<accession>A0AAU9I4K1</accession>
<dbReference type="InterPro" id="IPR008271">
    <property type="entry name" value="Ser/Thr_kinase_AS"/>
</dbReference>
<dbReference type="InterPro" id="IPR017441">
    <property type="entry name" value="Protein_kinase_ATP_BS"/>
</dbReference>
<dbReference type="AlphaFoldDB" id="A0AAU9I4K1"/>
<comment type="caution">
    <text evidence="10">The sequence shown here is derived from an EMBL/GenBank/DDBJ whole genome shotgun (WGS) entry which is preliminary data.</text>
</comment>
<evidence type="ECO:0000256" key="6">
    <source>
        <dbReference type="ARBA" id="ARBA00022840"/>
    </source>
</evidence>
<dbReference type="CDD" id="cd05123">
    <property type="entry name" value="STKc_AGC"/>
    <property type="match status" value="1"/>
</dbReference>
<dbReference type="Gene3D" id="3.30.200.20">
    <property type="entry name" value="Phosphorylase Kinase, domain 1"/>
    <property type="match status" value="1"/>
</dbReference>
<dbReference type="EMBL" id="CAJZBQ010000002">
    <property type="protein sequence ID" value="CAG9310368.1"/>
    <property type="molecule type" value="Genomic_DNA"/>
</dbReference>
<keyword evidence="2" id="KW-0597">Phosphoprotein</keyword>
<dbReference type="FunFam" id="3.30.200.20:FF:000042">
    <property type="entry name" value="Aurora kinase A"/>
    <property type="match status" value="1"/>
</dbReference>
<evidence type="ECO:0000256" key="7">
    <source>
        <dbReference type="PROSITE-ProRule" id="PRU10141"/>
    </source>
</evidence>
<dbReference type="GO" id="GO:0004674">
    <property type="term" value="F:protein serine/threonine kinase activity"/>
    <property type="evidence" value="ECO:0007669"/>
    <property type="project" value="UniProtKB-KW"/>
</dbReference>
<dbReference type="PROSITE" id="PS50011">
    <property type="entry name" value="PROTEIN_KINASE_DOM"/>
    <property type="match status" value="1"/>
</dbReference>
<dbReference type="InterPro" id="IPR045270">
    <property type="entry name" value="STKc_AGC"/>
</dbReference>
<dbReference type="GO" id="GO:0005524">
    <property type="term" value="F:ATP binding"/>
    <property type="evidence" value="ECO:0007669"/>
    <property type="project" value="UniProtKB-UniRule"/>
</dbReference>
<evidence type="ECO:0000256" key="5">
    <source>
        <dbReference type="ARBA" id="ARBA00022777"/>
    </source>
</evidence>
<organism evidence="10 11">
    <name type="scientific">Blepharisma stoltei</name>
    <dbReference type="NCBI Taxonomy" id="1481888"/>
    <lineage>
        <taxon>Eukaryota</taxon>
        <taxon>Sar</taxon>
        <taxon>Alveolata</taxon>
        <taxon>Ciliophora</taxon>
        <taxon>Postciliodesmatophora</taxon>
        <taxon>Heterotrichea</taxon>
        <taxon>Heterotrichida</taxon>
        <taxon>Blepharismidae</taxon>
        <taxon>Blepharisma</taxon>
    </lineage>
</organism>
<feature type="domain" description="Protein kinase" evidence="9">
    <location>
        <begin position="32"/>
        <end position="282"/>
    </location>
</feature>
<evidence type="ECO:0000313" key="11">
    <source>
        <dbReference type="Proteomes" id="UP001162131"/>
    </source>
</evidence>
<keyword evidence="3" id="KW-0808">Transferase</keyword>
<evidence type="ECO:0000256" key="1">
    <source>
        <dbReference type="ARBA" id="ARBA00022527"/>
    </source>
</evidence>
<evidence type="ECO:0000259" key="9">
    <source>
        <dbReference type="PROSITE" id="PS50011"/>
    </source>
</evidence>
<evidence type="ECO:0000313" key="10">
    <source>
        <dbReference type="EMBL" id="CAG9310368.1"/>
    </source>
</evidence>
<dbReference type="Gene3D" id="1.10.510.10">
    <property type="entry name" value="Transferase(Phosphotransferase) domain 1"/>
    <property type="match status" value="1"/>
</dbReference>
<keyword evidence="4 7" id="KW-0547">Nucleotide-binding</keyword>
<reference evidence="10" key="1">
    <citation type="submission" date="2021-09" db="EMBL/GenBank/DDBJ databases">
        <authorList>
            <consortium name="AG Swart"/>
            <person name="Singh M."/>
            <person name="Singh A."/>
            <person name="Seah K."/>
            <person name="Emmerich C."/>
        </authorList>
    </citation>
    <scope>NUCLEOTIDE SEQUENCE</scope>
    <source>
        <strain evidence="10">ATCC30299</strain>
    </source>
</reference>
<evidence type="ECO:0000256" key="4">
    <source>
        <dbReference type="ARBA" id="ARBA00022741"/>
    </source>
</evidence>
<gene>
    <name evidence="10" type="ORF">BSTOLATCC_MIC1219</name>
</gene>
<proteinExistence type="inferred from homology"/>
<dbReference type="SUPFAM" id="SSF56112">
    <property type="entry name" value="Protein kinase-like (PK-like)"/>
    <property type="match status" value="1"/>
</dbReference>
<evidence type="ECO:0000256" key="8">
    <source>
        <dbReference type="RuleBase" id="RU000304"/>
    </source>
</evidence>
<keyword evidence="6 7" id="KW-0067">ATP-binding</keyword>
<dbReference type="Pfam" id="PF00069">
    <property type="entry name" value="Pkinase"/>
    <property type="match status" value="1"/>
</dbReference>
<evidence type="ECO:0000256" key="3">
    <source>
        <dbReference type="ARBA" id="ARBA00022679"/>
    </source>
</evidence>
<dbReference type="PROSITE" id="PS00107">
    <property type="entry name" value="PROTEIN_KINASE_ATP"/>
    <property type="match status" value="1"/>
</dbReference>
<dbReference type="PANTHER" id="PTHR24351">
    <property type="entry name" value="RIBOSOMAL PROTEIN S6 KINASE"/>
    <property type="match status" value="1"/>
</dbReference>